<dbReference type="InterPro" id="IPR028098">
    <property type="entry name" value="Glyco_trans_4-like_N"/>
</dbReference>
<feature type="domain" description="Glycosyl transferase family 1" evidence="2">
    <location>
        <begin position="154"/>
        <end position="299"/>
    </location>
</feature>
<keyword evidence="5" id="KW-1185">Reference proteome</keyword>
<organism evidence="4 5">
    <name type="scientific">Pseudaquabacterium inlustre</name>
    <dbReference type="NCBI Taxonomy" id="2984192"/>
    <lineage>
        <taxon>Bacteria</taxon>
        <taxon>Pseudomonadati</taxon>
        <taxon>Pseudomonadota</taxon>
        <taxon>Betaproteobacteria</taxon>
        <taxon>Burkholderiales</taxon>
        <taxon>Sphaerotilaceae</taxon>
        <taxon>Pseudaquabacterium</taxon>
    </lineage>
</organism>
<sequence length="326" mass="36637">MKVVLVRRQPCSGAFSIEELFNAVTAAFGPEVEWTNFELGPRRRVLLDAWRLRRLRADVYHVTGDVNYMTLLLPWRRTLLTVHDIGHYLHGLRGLRRRVYEWLWLRGPMKAAAKLTAISRATAQDVVTHLGIAAERIQVIENCHSPAFRPVARPFNVDRPTILQVGTRSYKNVPRLVAALAGIPCRLVLIGPVDDDLQRALHEHGIDYQNHVNLTHQQVAQAYVDCDIVSFVSIGEGFGVPIIEAQASGRPLVTADASPMREVAGPDACLAKPENVAAIRAAVLKIIHDPQYRQRLVDTGLENARRFSPEQISRQYLALYRDIAFP</sequence>
<dbReference type="SUPFAM" id="SSF53756">
    <property type="entry name" value="UDP-Glycosyltransferase/glycogen phosphorylase"/>
    <property type="match status" value="1"/>
</dbReference>
<evidence type="ECO:0000259" key="3">
    <source>
        <dbReference type="Pfam" id="PF13439"/>
    </source>
</evidence>
<dbReference type="CDD" id="cd03809">
    <property type="entry name" value="GT4_MtfB-like"/>
    <property type="match status" value="1"/>
</dbReference>
<accession>A0ABU9CFD1</accession>
<proteinExistence type="predicted"/>
<evidence type="ECO:0000259" key="2">
    <source>
        <dbReference type="Pfam" id="PF00534"/>
    </source>
</evidence>
<keyword evidence="1" id="KW-0808">Transferase</keyword>
<dbReference type="PANTHER" id="PTHR46401:SF2">
    <property type="entry name" value="GLYCOSYLTRANSFERASE WBBK-RELATED"/>
    <property type="match status" value="1"/>
</dbReference>
<name>A0ABU9CFD1_9BURK</name>
<dbReference type="Pfam" id="PF00534">
    <property type="entry name" value="Glycos_transf_1"/>
    <property type="match status" value="1"/>
</dbReference>
<evidence type="ECO:0000313" key="5">
    <source>
        <dbReference type="Proteomes" id="UP001365405"/>
    </source>
</evidence>
<dbReference type="Pfam" id="PF13439">
    <property type="entry name" value="Glyco_transf_4"/>
    <property type="match status" value="1"/>
</dbReference>
<gene>
    <name evidence="4" type="ORF">AACH10_06575</name>
</gene>
<dbReference type="RefSeq" id="WP_341409566.1">
    <property type="nucleotide sequence ID" value="NZ_JBBUTH010000003.1"/>
</dbReference>
<reference evidence="4 5" key="1">
    <citation type="submission" date="2024-04" db="EMBL/GenBank/DDBJ databases">
        <title>Novel species of the genus Ideonella isolated from streams.</title>
        <authorList>
            <person name="Lu H."/>
        </authorList>
    </citation>
    <scope>NUCLEOTIDE SEQUENCE [LARGE SCALE GENOMIC DNA]</scope>
    <source>
        <strain evidence="4 5">DXS22W</strain>
    </source>
</reference>
<evidence type="ECO:0000313" key="4">
    <source>
        <dbReference type="EMBL" id="MEK8049895.1"/>
    </source>
</evidence>
<dbReference type="Gene3D" id="3.40.50.2000">
    <property type="entry name" value="Glycogen Phosphorylase B"/>
    <property type="match status" value="2"/>
</dbReference>
<protein>
    <submittedName>
        <fullName evidence="4">Glycosyltransferase family 1 protein</fullName>
    </submittedName>
</protein>
<evidence type="ECO:0000256" key="1">
    <source>
        <dbReference type="ARBA" id="ARBA00022679"/>
    </source>
</evidence>
<dbReference type="InterPro" id="IPR001296">
    <property type="entry name" value="Glyco_trans_1"/>
</dbReference>
<dbReference type="PANTHER" id="PTHR46401">
    <property type="entry name" value="GLYCOSYLTRANSFERASE WBBK-RELATED"/>
    <property type="match status" value="1"/>
</dbReference>
<dbReference type="EMBL" id="JBBUTH010000003">
    <property type="protein sequence ID" value="MEK8049895.1"/>
    <property type="molecule type" value="Genomic_DNA"/>
</dbReference>
<comment type="caution">
    <text evidence="4">The sequence shown here is derived from an EMBL/GenBank/DDBJ whole genome shotgun (WGS) entry which is preliminary data.</text>
</comment>
<feature type="domain" description="Glycosyltransferase subfamily 4-like N-terminal" evidence="3">
    <location>
        <begin position="50"/>
        <end position="143"/>
    </location>
</feature>
<dbReference type="Proteomes" id="UP001365405">
    <property type="component" value="Unassembled WGS sequence"/>
</dbReference>